<feature type="compositionally biased region" description="Polar residues" evidence="4">
    <location>
        <begin position="538"/>
        <end position="562"/>
    </location>
</feature>
<accession>A0ABP1G0H1</accession>
<dbReference type="Gene3D" id="1.25.40.10">
    <property type="entry name" value="Tetratricopeptide repeat domain"/>
    <property type="match status" value="1"/>
</dbReference>
<dbReference type="SMART" id="SM00320">
    <property type="entry name" value="WD40"/>
    <property type="match status" value="5"/>
</dbReference>
<dbReference type="InterPro" id="IPR045151">
    <property type="entry name" value="DCAF8"/>
</dbReference>
<dbReference type="PROSITE" id="PS50082">
    <property type="entry name" value="WD_REPEATS_2"/>
    <property type="match status" value="3"/>
</dbReference>
<dbReference type="InterPro" id="IPR019775">
    <property type="entry name" value="WD40_repeat_CS"/>
</dbReference>
<evidence type="ECO:0000256" key="2">
    <source>
        <dbReference type="ARBA" id="ARBA00022737"/>
    </source>
</evidence>
<evidence type="ECO:0000256" key="3">
    <source>
        <dbReference type="PROSITE-ProRule" id="PRU00221"/>
    </source>
</evidence>
<dbReference type="PANTHER" id="PTHR15574:SF40">
    <property type="entry name" value="WD AND TETRATRICOPEPTIDE REPEATS PROTEIN 1"/>
    <property type="match status" value="1"/>
</dbReference>
<evidence type="ECO:0000256" key="1">
    <source>
        <dbReference type="ARBA" id="ARBA00022574"/>
    </source>
</evidence>
<evidence type="ECO:0000313" key="5">
    <source>
        <dbReference type="EMBL" id="CAL5224734.1"/>
    </source>
</evidence>
<dbReference type="InterPro" id="IPR011990">
    <property type="entry name" value="TPR-like_helical_dom_sf"/>
</dbReference>
<gene>
    <name evidence="5" type="primary">g7466</name>
    <name evidence="5" type="ORF">VP750_LOCUS6393</name>
</gene>
<feature type="region of interest" description="Disordered" evidence="4">
    <location>
        <begin position="427"/>
        <end position="692"/>
    </location>
</feature>
<dbReference type="InterPro" id="IPR015943">
    <property type="entry name" value="WD40/YVTN_repeat-like_dom_sf"/>
</dbReference>
<organism evidence="5 6">
    <name type="scientific">Coccomyxa viridis</name>
    <dbReference type="NCBI Taxonomy" id="1274662"/>
    <lineage>
        <taxon>Eukaryota</taxon>
        <taxon>Viridiplantae</taxon>
        <taxon>Chlorophyta</taxon>
        <taxon>core chlorophytes</taxon>
        <taxon>Trebouxiophyceae</taxon>
        <taxon>Trebouxiophyceae incertae sedis</taxon>
        <taxon>Coccomyxaceae</taxon>
        <taxon>Coccomyxa</taxon>
    </lineage>
</organism>
<feature type="repeat" description="WD" evidence="3">
    <location>
        <begin position="730"/>
        <end position="756"/>
    </location>
</feature>
<feature type="compositionally biased region" description="Low complexity" evidence="4">
    <location>
        <begin position="491"/>
        <end position="508"/>
    </location>
</feature>
<feature type="compositionally biased region" description="Polar residues" evidence="4">
    <location>
        <begin position="509"/>
        <end position="521"/>
    </location>
</feature>
<dbReference type="Proteomes" id="UP001497392">
    <property type="component" value="Unassembled WGS sequence"/>
</dbReference>
<keyword evidence="1 3" id="KW-0853">WD repeat</keyword>
<feature type="compositionally biased region" description="Acidic residues" evidence="4">
    <location>
        <begin position="652"/>
        <end position="662"/>
    </location>
</feature>
<feature type="region of interest" description="Disordered" evidence="4">
    <location>
        <begin position="123"/>
        <end position="153"/>
    </location>
</feature>
<feature type="repeat" description="WD" evidence="3">
    <location>
        <begin position="757"/>
        <end position="798"/>
    </location>
</feature>
<dbReference type="SUPFAM" id="SSF50978">
    <property type="entry name" value="WD40 repeat-like"/>
    <property type="match status" value="1"/>
</dbReference>
<dbReference type="InterPro" id="IPR001680">
    <property type="entry name" value="WD40_rpt"/>
</dbReference>
<dbReference type="PANTHER" id="PTHR15574">
    <property type="entry name" value="WD REPEAT DOMAIN-CONTAINING FAMILY"/>
    <property type="match status" value="1"/>
</dbReference>
<dbReference type="PROSITE" id="PS50294">
    <property type="entry name" value="WD_REPEATS_REGION"/>
    <property type="match status" value="1"/>
</dbReference>
<keyword evidence="2" id="KW-0677">Repeat</keyword>
<name>A0ABP1G0H1_9CHLO</name>
<keyword evidence="6" id="KW-1185">Reference proteome</keyword>
<dbReference type="SUPFAM" id="SSF48452">
    <property type="entry name" value="TPR-like"/>
    <property type="match status" value="1"/>
</dbReference>
<feature type="compositionally biased region" description="Polar residues" evidence="4">
    <location>
        <begin position="460"/>
        <end position="475"/>
    </location>
</feature>
<protein>
    <submittedName>
        <fullName evidence="5">G7466 protein</fullName>
    </submittedName>
</protein>
<evidence type="ECO:0000256" key="4">
    <source>
        <dbReference type="SAM" id="MobiDB-lite"/>
    </source>
</evidence>
<dbReference type="EMBL" id="CAXHTA020000011">
    <property type="protein sequence ID" value="CAL5224734.1"/>
    <property type="molecule type" value="Genomic_DNA"/>
</dbReference>
<feature type="compositionally biased region" description="Basic and acidic residues" evidence="4">
    <location>
        <begin position="678"/>
        <end position="692"/>
    </location>
</feature>
<dbReference type="Pfam" id="PF00400">
    <property type="entry name" value="WD40"/>
    <property type="match status" value="3"/>
</dbReference>
<evidence type="ECO:0000313" key="6">
    <source>
        <dbReference type="Proteomes" id="UP001497392"/>
    </source>
</evidence>
<reference evidence="5 6" key="1">
    <citation type="submission" date="2024-06" db="EMBL/GenBank/DDBJ databases">
        <authorList>
            <person name="Kraege A."/>
            <person name="Thomma B."/>
        </authorList>
    </citation>
    <scope>NUCLEOTIDE SEQUENCE [LARGE SCALE GENOMIC DNA]</scope>
</reference>
<dbReference type="Gene3D" id="2.130.10.10">
    <property type="entry name" value="YVTN repeat-like/Quinoprotein amine dehydrogenase"/>
    <property type="match status" value="2"/>
</dbReference>
<dbReference type="InterPro" id="IPR036322">
    <property type="entry name" value="WD40_repeat_dom_sf"/>
</dbReference>
<proteinExistence type="predicted"/>
<sequence>MTKRTRPHLTLDVITLATHQGRLSSYNEAFARKLSVEHLLEGHEGCVNRVCWNEDGTLLASASDDRKVCLWRFPEADSGRMMLQTEHVANIFGIRFLPSSDNRRVVTGAMDAMVQLHELDAPQAAASARRQRQRRTVRWTPEDRPQHIDSSTTTFSCHTKRVKANPNQLAVGADDQYVRLWDRRMLSTGTRDRVDCSARPMMEVAPAHLCLGTAAGRNMRQHTTGVAFGARGDRVIAMYHADHVYAFDITSSSVSASMKGERFSVPSQPGCCAPARGLGSAEGRYRPGLSPVPMEAETASHILPGNAELCKTAGNRAYFEKDWSSAIEQYTQGIHLVPDAAALYSHRAGAYLQRKWQGDAWLALQDCERASQLGPRDHKAAHRRIQALKELGLLQAALQACSAFEACYPARASEIASARAAIRDDMNARHKETVRRRKMAREVGTGRGAARARSGPATLHSAQQARGHQPPSDNSPGEGRNGVGPTQDPQASSGSEAGAGSSQMASAGHTSSIPSLLVSETSTDDETVGRRHHGDPQASATAATHPRQQSGTAGSLGESQIGFTAHDVAGSQQQAAAAAASFRLQDDDSEPPPPSAAPRGSHGRQVESDDVPGPPPGSPPAAQGSMGGQAGGPELHTSALFSASTAEWGPDASEDSNEDTDTDSGVFFGPDLAGESDPWDKEESEDIRSELDHGGFLTSMVSESRRHIQRYVGHANVQTDIKEVTYLGNNDELVAAGSDDGRVYIWDARSGAMICALDADEDIVNSVAAHPTLPYLATSGIEDKVRIWGPRSGALHQDLSEQIQRNQESIQKGPRMRSLLLHPGILQAITGTHPDLLQGLLAGEGEIHLGPGMPDRPGGCVIC</sequence>
<comment type="caution">
    <text evidence="5">The sequence shown here is derived from an EMBL/GenBank/DDBJ whole genome shotgun (WGS) entry which is preliminary data.</text>
</comment>
<dbReference type="PROSITE" id="PS00678">
    <property type="entry name" value="WD_REPEATS_1"/>
    <property type="match status" value="1"/>
</dbReference>
<feature type="repeat" description="WD" evidence="3">
    <location>
        <begin position="40"/>
        <end position="71"/>
    </location>
</feature>